<organism evidence="1 2">
    <name type="scientific">Lecanicillium saksenae</name>
    <dbReference type="NCBI Taxonomy" id="468837"/>
    <lineage>
        <taxon>Eukaryota</taxon>
        <taxon>Fungi</taxon>
        <taxon>Dikarya</taxon>
        <taxon>Ascomycota</taxon>
        <taxon>Pezizomycotina</taxon>
        <taxon>Sordariomycetes</taxon>
        <taxon>Hypocreomycetidae</taxon>
        <taxon>Hypocreales</taxon>
        <taxon>Cordycipitaceae</taxon>
        <taxon>Lecanicillium</taxon>
    </lineage>
</organism>
<evidence type="ECO:0000313" key="2">
    <source>
        <dbReference type="Proteomes" id="UP001148737"/>
    </source>
</evidence>
<name>A0ACC1QRG2_9HYPO</name>
<dbReference type="EMBL" id="JANAKD010000706">
    <property type="protein sequence ID" value="KAJ3490059.1"/>
    <property type="molecule type" value="Genomic_DNA"/>
</dbReference>
<accession>A0ACC1QRG2</accession>
<dbReference type="Proteomes" id="UP001148737">
    <property type="component" value="Unassembled WGS sequence"/>
</dbReference>
<protein>
    <submittedName>
        <fullName evidence="1">Uncharacterized protein</fullName>
    </submittedName>
</protein>
<gene>
    <name evidence="1" type="ORF">NLG97_g5862</name>
</gene>
<keyword evidence="2" id="KW-1185">Reference proteome</keyword>
<reference evidence="1" key="1">
    <citation type="submission" date="2022-07" db="EMBL/GenBank/DDBJ databases">
        <title>Genome Sequence of Lecanicillium saksenae.</title>
        <authorList>
            <person name="Buettner E."/>
        </authorList>
    </citation>
    <scope>NUCLEOTIDE SEQUENCE</scope>
    <source>
        <strain evidence="1">VT-O1</strain>
    </source>
</reference>
<evidence type="ECO:0000313" key="1">
    <source>
        <dbReference type="EMBL" id="KAJ3490059.1"/>
    </source>
</evidence>
<comment type="caution">
    <text evidence="1">The sequence shown here is derived from an EMBL/GenBank/DDBJ whole genome shotgun (WGS) entry which is preliminary data.</text>
</comment>
<proteinExistence type="predicted"/>
<sequence>MQPLLSSILIAAAVGCLASAIPNDDSAVVWDRVPTSRELEYHDCFDKYKCAKLILPLDWWDESNKGNVTIAIIKLPAAVSADDPTFGGTVFIQPGGPGISGTHVLRLSQNGYREMLDIPGERHYELLSIDPRGTGQSKPRINCFPGFQLPMRMMESSGAGSLDLNRDALNFAIAQAKADAVQCEKVHGNFLKYIGTPNVVHDMVAILDEIERERSAAKQRPSETDEDANIELRSAKKHRKSDVARLQYMGFSYGTRLGNYFASMFPGRVGRMVLDGVCDADDYANGPDTDTMAAMMFDGCRGVGSPTCALSRETYSSGEDIKRRVWDWAAQLNEDPLFAIMDDGQRLFIRGGDIAGFIVEALYDAVSDSRALARDLDQAMSGNATGLLSRMYAVLGKLNDKCSDSPTLPLIPTDALGAITCADGENVANKSNAYWSDYLRQHMAISSPNWAFRGPFTTPEPSRWPDVPEPGHPAAPLLFMTNRYDPATPLANARAMSKNHPGSGVLVQDSMGHCLVAGGMGPCAKNILRKYFASGAVPLEEHTCQPVQDPWNIARAVFSPKLSYVRHWA</sequence>